<feature type="compositionally biased region" description="Polar residues" evidence="1">
    <location>
        <begin position="1"/>
        <end position="12"/>
    </location>
</feature>
<keyword evidence="3" id="KW-1185">Reference proteome</keyword>
<dbReference type="InterPro" id="IPR044759">
    <property type="entry name" value="bZIP_RF2"/>
</dbReference>
<organism evidence="2 3">
    <name type="scientific">Quillaja saponaria</name>
    <name type="common">Soap bark tree</name>
    <dbReference type="NCBI Taxonomy" id="32244"/>
    <lineage>
        <taxon>Eukaryota</taxon>
        <taxon>Viridiplantae</taxon>
        <taxon>Streptophyta</taxon>
        <taxon>Embryophyta</taxon>
        <taxon>Tracheophyta</taxon>
        <taxon>Spermatophyta</taxon>
        <taxon>Magnoliopsida</taxon>
        <taxon>eudicotyledons</taxon>
        <taxon>Gunneridae</taxon>
        <taxon>Pentapetalae</taxon>
        <taxon>rosids</taxon>
        <taxon>fabids</taxon>
        <taxon>Fabales</taxon>
        <taxon>Quillajaceae</taxon>
        <taxon>Quillaja</taxon>
    </lineage>
</organism>
<reference evidence="2" key="1">
    <citation type="journal article" date="2023" name="Science">
        <title>Elucidation of the pathway for biosynthesis of saponin adjuvants from the soapbark tree.</title>
        <authorList>
            <person name="Reed J."/>
            <person name="Orme A."/>
            <person name="El-Demerdash A."/>
            <person name="Owen C."/>
            <person name="Martin L.B.B."/>
            <person name="Misra R.C."/>
            <person name="Kikuchi S."/>
            <person name="Rejzek M."/>
            <person name="Martin A.C."/>
            <person name="Harkess A."/>
            <person name="Leebens-Mack J."/>
            <person name="Louveau T."/>
            <person name="Stephenson M.J."/>
            <person name="Osbourn A."/>
        </authorList>
    </citation>
    <scope>NUCLEOTIDE SEQUENCE</scope>
    <source>
        <strain evidence="2">S10</strain>
    </source>
</reference>
<feature type="region of interest" description="Disordered" evidence="1">
    <location>
        <begin position="144"/>
        <end position="199"/>
    </location>
</feature>
<feature type="region of interest" description="Disordered" evidence="1">
    <location>
        <begin position="1"/>
        <end position="25"/>
    </location>
</feature>
<dbReference type="GO" id="GO:0003700">
    <property type="term" value="F:DNA-binding transcription factor activity"/>
    <property type="evidence" value="ECO:0007669"/>
    <property type="project" value="InterPro"/>
</dbReference>
<name>A0AAD7PC41_QUISA</name>
<protein>
    <submittedName>
        <fullName evidence="2">Basic-leucine zipper transcription factor</fullName>
    </submittedName>
</protein>
<dbReference type="AlphaFoldDB" id="A0AAD7PC41"/>
<sequence>MEKLNGSKSSGRQLPPPPKSIFQSIGTSGVEFISHPFVGSQAYPNHIEGQVRHQRTFSDSLLIEELPSWLEELLDEPETPVSRGHRRSSSDSVAYLEIAEKTRKEVDKSKITTSGLSQESCYFDHQADLSHTSYKMRTSFDNHQNKELDTMPSETTVKQNLDDREGSSVESDSLHANPSPSKADSKRAKVKPAQRSRARKHQYIAELERNIQVLMAKGSVVSAELEFLDQQNLILSMENRTLKQRLDTLSQEQLIKYMEHEMLEREILRLRYLYQQQQQNQQPKRHAHSRSKSLDLDSSFANLSLKNTEAGY</sequence>
<dbReference type="GO" id="GO:0005634">
    <property type="term" value="C:nucleus"/>
    <property type="evidence" value="ECO:0007669"/>
    <property type="project" value="UniProtKB-ARBA"/>
</dbReference>
<dbReference type="PANTHER" id="PTHR46835">
    <property type="entry name" value="BASIC-LEUCINE ZIPPER (BZIP) TRANSCRIPTION FACTOR FAMILY PROTEIN-RELATED"/>
    <property type="match status" value="1"/>
</dbReference>
<proteinExistence type="predicted"/>
<comment type="caution">
    <text evidence="2">The sequence shown here is derived from an EMBL/GenBank/DDBJ whole genome shotgun (WGS) entry which is preliminary data.</text>
</comment>
<evidence type="ECO:0000256" key="1">
    <source>
        <dbReference type="SAM" id="MobiDB-lite"/>
    </source>
</evidence>
<dbReference type="Proteomes" id="UP001163823">
    <property type="component" value="Chromosome 12"/>
</dbReference>
<dbReference type="EMBL" id="JARAOO010000012">
    <property type="protein sequence ID" value="KAJ7949692.1"/>
    <property type="molecule type" value="Genomic_DNA"/>
</dbReference>
<evidence type="ECO:0000313" key="2">
    <source>
        <dbReference type="EMBL" id="KAJ7949692.1"/>
    </source>
</evidence>
<dbReference type="PANTHER" id="PTHR46835:SF2">
    <property type="entry name" value="BZIP TRANSCRIPTION FACTOR"/>
    <property type="match status" value="1"/>
</dbReference>
<dbReference type="SUPFAM" id="SSF57959">
    <property type="entry name" value="Leucine zipper domain"/>
    <property type="match status" value="1"/>
</dbReference>
<accession>A0AAD7PC41</accession>
<gene>
    <name evidence="2" type="ORF">O6P43_029999</name>
</gene>
<feature type="compositionally biased region" description="Basic residues" evidence="1">
    <location>
        <begin position="188"/>
        <end position="199"/>
    </location>
</feature>
<evidence type="ECO:0000313" key="3">
    <source>
        <dbReference type="Proteomes" id="UP001163823"/>
    </source>
</evidence>
<dbReference type="CDD" id="cd14703">
    <property type="entry name" value="bZIP_plant_RF2"/>
    <property type="match status" value="1"/>
</dbReference>
<dbReference type="InterPro" id="IPR046347">
    <property type="entry name" value="bZIP_sf"/>
</dbReference>
<dbReference type="KEGG" id="qsa:O6P43_029999"/>
<dbReference type="InterPro" id="IPR044797">
    <property type="entry name" value="At4g06598-like"/>
</dbReference>
<feature type="compositionally biased region" description="Polar residues" evidence="1">
    <location>
        <begin position="168"/>
        <end position="182"/>
    </location>
</feature>